<accession>A0ABD0L6V1</accession>
<dbReference type="AlphaFoldDB" id="A0ABD0L6V1"/>
<gene>
    <name evidence="1" type="ORF">BaRGS_00013737</name>
</gene>
<dbReference type="EMBL" id="JACVVK020000078">
    <property type="protein sequence ID" value="KAK7495097.1"/>
    <property type="molecule type" value="Genomic_DNA"/>
</dbReference>
<name>A0ABD0L6V1_9CAEN</name>
<comment type="caution">
    <text evidence="1">The sequence shown here is derived from an EMBL/GenBank/DDBJ whole genome shotgun (WGS) entry which is preliminary data.</text>
</comment>
<reference evidence="1 2" key="1">
    <citation type="journal article" date="2023" name="Sci. Data">
        <title>Genome assembly of the Korean intertidal mud-creeper Batillaria attramentaria.</title>
        <authorList>
            <person name="Patra A.K."/>
            <person name="Ho P.T."/>
            <person name="Jun S."/>
            <person name="Lee S.J."/>
            <person name="Kim Y."/>
            <person name="Won Y.J."/>
        </authorList>
    </citation>
    <scope>NUCLEOTIDE SEQUENCE [LARGE SCALE GENOMIC DNA]</scope>
    <source>
        <strain evidence="1">Wonlab-2016</strain>
    </source>
</reference>
<evidence type="ECO:0000313" key="1">
    <source>
        <dbReference type="EMBL" id="KAK7495097.1"/>
    </source>
</evidence>
<organism evidence="1 2">
    <name type="scientific">Batillaria attramentaria</name>
    <dbReference type="NCBI Taxonomy" id="370345"/>
    <lineage>
        <taxon>Eukaryota</taxon>
        <taxon>Metazoa</taxon>
        <taxon>Spiralia</taxon>
        <taxon>Lophotrochozoa</taxon>
        <taxon>Mollusca</taxon>
        <taxon>Gastropoda</taxon>
        <taxon>Caenogastropoda</taxon>
        <taxon>Sorbeoconcha</taxon>
        <taxon>Cerithioidea</taxon>
        <taxon>Batillariidae</taxon>
        <taxon>Batillaria</taxon>
    </lineage>
</organism>
<dbReference type="Proteomes" id="UP001519460">
    <property type="component" value="Unassembled WGS sequence"/>
</dbReference>
<proteinExistence type="predicted"/>
<evidence type="ECO:0000313" key="2">
    <source>
        <dbReference type="Proteomes" id="UP001519460"/>
    </source>
</evidence>
<protein>
    <submittedName>
        <fullName evidence="1">Uncharacterized protein</fullName>
    </submittedName>
</protein>
<keyword evidence="2" id="KW-1185">Reference proteome</keyword>
<sequence>MHALLRSAPGASCELSYSWCPAVLSVDTDVLRGSGWRVGGRDYVTTLLAIGSSTVQKHVAKSSSALFPKLNYGRSFTHTSASVFRAGRGGQERYPTTAWFVSI</sequence>